<accession>A0A235B8D7</accession>
<protein>
    <submittedName>
        <fullName evidence="1">Uncharacterized protein</fullName>
    </submittedName>
</protein>
<proteinExistence type="predicted"/>
<sequence length="478" mass="55632">MESKGLKNVSGLAARSKIKKANLRRNSYTVSLLSEGLRTGMLSDQEVYHIQHGWMLVLRELIGRYTQGESSSVASETAEGIMASIMYAIDAYTFSFEQPDTAVMELKSADVREVYEKGINRVSQCFDETKRLYKEIKKNKLDVPVDAYNTTIDESLPVFIKKYGILFDAHNTMASIDYPLAIDDMRLQGVFYIKQYLERLRMETQFCRLFSQEDLLELLSDYGKTCRFDYRIELFNIFGLVLNHAVFSVLSGGDANQIKISAHQFNRLKRLFTHSKASEIRSSIHEAMNRLQRDLNTDPLLTNYMNRCRDDLVQRIVNAAAHDSLETVIITKKKEKPKSIVLLFKEADRMSDVRLRLLVEDIMRCEKKEEKVQLIRSHFFSLHDYLDLLDSHCLFGDEYEALFATFGDMELAIFAKIVFYEELRNGFLNLETIIFEGMEADSEWKIHYIEFMKRLSKDRVRSIENLISNIDYEEIPFY</sequence>
<dbReference type="EMBL" id="NOWF01000003">
    <property type="protein sequence ID" value="OYD08492.1"/>
    <property type="molecule type" value="Genomic_DNA"/>
</dbReference>
<name>A0A235B8D7_9BACL</name>
<keyword evidence="2" id="KW-1185">Reference proteome</keyword>
<dbReference type="Pfam" id="PF19677">
    <property type="entry name" value="DUF6179"/>
    <property type="match status" value="1"/>
</dbReference>
<dbReference type="AlphaFoldDB" id="A0A235B8D7"/>
<gene>
    <name evidence="1" type="ORF">CHM34_06600</name>
</gene>
<evidence type="ECO:0000313" key="2">
    <source>
        <dbReference type="Proteomes" id="UP000215459"/>
    </source>
</evidence>
<evidence type="ECO:0000313" key="1">
    <source>
        <dbReference type="EMBL" id="OYD08492.1"/>
    </source>
</evidence>
<dbReference type="Proteomes" id="UP000215459">
    <property type="component" value="Unassembled WGS sequence"/>
</dbReference>
<reference evidence="1 2" key="1">
    <citation type="submission" date="2017-07" db="EMBL/GenBank/DDBJ databases">
        <title>The genome sequence of Paludifilum halophilum highlights mechanisms for microbial adaptation to high salt environemnts.</title>
        <authorList>
            <person name="Belbahri L."/>
        </authorList>
    </citation>
    <scope>NUCLEOTIDE SEQUENCE [LARGE SCALE GENOMIC DNA]</scope>
    <source>
        <strain evidence="1 2">DSM 102817</strain>
    </source>
</reference>
<comment type="caution">
    <text evidence="1">The sequence shown here is derived from an EMBL/GenBank/DDBJ whole genome shotgun (WGS) entry which is preliminary data.</text>
</comment>
<organism evidence="1 2">
    <name type="scientific">Paludifilum halophilum</name>
    <dbReference type="NCBI Taxonomy" id="1642702"/>
    <lineage>
        <taxon>Bacteria</taxon>
        <taxon>Bacillati</taxon>
        <taxon>Bacillota</taxon>
        <taxon>Bacilli</taxon>
        <taxon>Bacillales</taxon>
        <taxon>Thermoactinomycetaceae</taxon>
        <taxon>Paludifilum</taxon>
    </lineage>
</organism>
<dbReference type="RefSeq" id="WP_094263797.1">
    <property type="nucleotide sequence ID" value="NZ_NOWF01000003.1"/>
</dbReference>
<dbReference type="OrthoDB" id="3173587at2"/>
<dbReference type="InterPro" id="IPR045751">
    <property type="entry name" value="DUF6179"/>
</dbReference>